<feature type="non-terminal residue" evidence="1">
    <location>
        <position position="1"/>
    </location>
</feature>
<organism evidence="1 2">
    <name type="scientific">Trifolium medium</name>
    <dbReference type="NCBI Taxonomy" id="97028"/>
    <lineage>
        <taxon>Eukaryota</taxon>
        <taxon>Viridiplantae</taxon>
        <taxon>Streptophyta</taxon>
        <taxon>Embryophyta</taxon>
        <taxon>Tracheophyta</taxon>
        <taxon>Spermatophyta</taxon>
        <taxon>Magnoliopsida</taxon>
        <taxon>eudicotyledons</taxon>
        <taxon>Gunneridae</taxon>
        <taxon>Pentapetalae</taxon>
        <taxon>rosids</taxon>
        <taxon>fabids</taxon>
        <taxon>Fabales</taxon>
        <taxon>Fabaceae</taxon>
        <taxon>Papilionoideae</taxon>
        <taxon>50 kb inversion clade</taxon>
        <taxon>NPAAA clade</taxon>
        <taxon>Hologalegina</taxon>
        <taxon>IRL clade</taxon>
        <taxon>Trifolieae</taxon>
        <taxon>Trifolium</taxon>
    </lineage>
</organism>
<dbReference type="EMBL" id="LXQA010833819">
    <property type="protein sequence ID" value="MCI73223.1"/>
    <property type="molecule type" value="Genomic_DNA"/>
</dbReference>
<accession>A0A392UHY1</accession>
<feature type="non-terminal residue" evidence="1">
    <location>
        <position position="78"/>
    </location>
</feature>
<evidence type="ECO:0000313" key="2">
    <source>
        <dbReference type="Proteomes" id="UP000265520"/>
    </source>
</evidence>
<sequence>DCSYELEQMSCELVEAWDLVCLMGSTSSYIDMVRWPMVAMDMPITAAVWDKLEWSIEAADKETEAIDSSFHEEENSEP</sequence>
<comment type="caution">
    <text evidence="1">The sequence shown here is derived from an EMBL/GenBank/DDBJ whole genome shotgun (WGS) entry which is preliminary data.</text>
</comment>
<reference evidence="1 2" key="1">
    <citation type="journal article" date="2018" name="Front. Plant Sci.">
        <title>Red Clover (Trifolium pratense) and Zigzag Clover (T. medium) - A Picture of Genomic Similarities and Differences.</title>
        <authorList>
            <person name="Dluhosova J."/>
            <person name="Istvanek J."/>
            <person name="Nedelnik J."/>
            <person name="Repkova J."/>
        </authorList>
    </citation>
    <scope>NUCLEOTIDE SEQUENCE [LARGE SCALE GENOMIC DNA]</scope>
    <source>
        <strain evidence="2">cv. 10/8</strain>
        <tissue evidence="1">Leaf</tissue>
    </source>
</reference>
<dbReference type="Proteomes" id="UP000265520">
    <property type="component" value="Unassembled WGS sequence"/>
</dbReference>
<keyword evidence="2" id="KW-1185">Reference proteome</keyword>
<evidence type="ECO:0000313" key="1">
    <source>
        <dbReference type="EMBL" id="MCI73223.1"/>
    </source>
</evidence>
<dbReference type="AlphaFoldDB" id="A0A392UHY1"/>
<proteinExistence type="predicted"/>
<name>A0A392UHY1_9FABA</name>
<protein>
    <submittedName>
        <fullName evidence="1">Uncharacterized protein</fullName>
    </submittedName>
</protein>